<evidence type="ECO:0000256" key="1">
    <source>
        <dbReference type="SAM" id="Phobius"/>
    </source>
</evidence>
<dbReference type="PROSITE" id="PS51257">
    <property type="entry name" value="PROKAR_LIPOPROTEIN"/>
    <property type="match status" value="1"/>
</dbReference>
<dbReference type="AlphaFoldDB" id="A0A645BYN4"/>
<comment type="caution">
    <text evidence="2">The sequence shown here is derived from an EMBL/GenBank/DDBJ whole genome shotgun (WGS) entry which is preliminary data.</text>
</comment>
<proteinExistence type="predicted"/>
<keyword evidence="1" id="KW-0472">Membrane</keyword>
<sequence length="147" mass="16904">MKNIGLLLSSIAGFFIILGCLFYNSLLIDMNKIKDYVTESNVILQEVMENSDKVDAKKGEYISRLIKIKKGMENSNTSFLFNEYKVIKTSSIELLIDVISEENKEDREECLKLVFEANNESQDELDTVMSKNFIEVTYLCLKTYISI</sequence>
<organism evidence="2">
    <name type="scientific">bioreactor metagenome</name>
    <dbReference type="NCBI Taxonomy" id="1076179"/>
    <lineage>
        <taxon>unclassified sequences</taxon>
        <taxon>metagenomes</taxon>
        <taxon>ecological metagenomes</taxon>
    </lineage>
</organism>
<name>A0A645BYN4_9ZZZZ</name>
<gene>
    <name evidence="2" type="ORF">SDC9_117414</name>
</gene>
<accession>A0A645BYN4</accession>
<evidence type="ECO:0000313" key="2">
    <source>
        <dbReference type="EMBL" id="MPM70459.1"/>
    </source>
</evidence>
<feature type="transmembrane region" description="Helical" evidence="1">
    <location>
        <begin position="6"/>
        <end position="26"/>
    </location>
</feature>
<keyword evidence="1" id="KW-1133">Transmembrane helix</keyword>
<protein>
    <submittedName>
        <fullName evidence="2">Uncharacterized protein</fullName>
    </submittedName>
</protein>
<dbReference type="EMBL" id="VSSQ01023488">
    <property type="protein sequence ID" value="MPM70459.1"/>
    <property type="molecule type" value="Genomic_DNA"/>
</dbReference>
<keyword evidence="1" id="KW-0812">Transmembrane</keyword>
<reference evidence="2" key="1">
    <citation type="submission" date="2019-08" db="EMBL/GenBank/DDBJ databases">
        <authorList>
            <person name="Kucharzyk K."/>
            <person name="Murdoch R.W."/>
            <person name="Higgins S."/>
            <person name="Loffler F."/>
        </authorList>
    </citation>
    <scope>NUCLEOTIDE SEQUENCE</scope>
</reference>